<dbReference type="GO" id="GO:0005741">
    <property type="term" value="C:mitochondrial outer membrane"/>
    <property type="evidence" value="ECO:0007669"/>
    <property type="project" value="TreeGrafter"/>
</dbReference>
<organism evidence="7">
    <name type="scientific">Aphanomyces invadans</name>
    <dbReference type="NCBI Taxonomy" id="157072"/>
    <lineage>
        <taxon>Eukaryota</taxon>
        <taxon>Sar</taxon>
        <taxon>Stramenopiles</taxon>
        <taxon>Oomycota</taxon>
        <taxon>Saprolegniomycetes</taxon>
        <taxon>Saprolegniales</taxon>
        <taxon>Verrucalvaceae</taxon>
        <taxon>Aphanomyces</taxon>
    </lineage>
</organism>
<proteinExistence type="inferred from homology"/>
<name>A0A024TH08_9STRA</name>
<gene>
    <name evidence="7" type="ORF">H310_12898</name>
</gene>
<evidence type="ECO:0000256" key="2">
    <source>
        <dbReference type="ARBA" id="ARBA00009160"/>
    </source>
</evidence>
<evidence type="ECO:0000259" key="6">
    <source>
        <dbReference type="PROSITE" id="PS50222"/>
    </source>
</evidence>
<comment type="subcellular location">
    <subcellularLocation>
        <location evidence="1">Membrane</location>
    </subcellularLocation>
</comment>
<evidence type="ECO:0000256" key="1">
    <source>
        <dbReference type="ARBA" id="ARBA00004370"/>
    </source>
</evidence>
<dbReference type="InterPro" id="IPR018247">
    <property type="entry name" value="EF_Hand_1_Ca_BS"/>
</dbReference>
<reference evidence="7" key="1">
    <citation type="submission" date="2013-12" db="EMBL/GenBank/DDBJ databases">
        <title>The Genome Sequence of Aphanomyces invadans NJM9701.</title>
        <authorList>
            <consortium name="The Broad Institute Genomics Platform"/>
            <person name="Russ C."/>
            <person name="Tyler B."/>
            <person name="van West P."/>
            <person name="Dieguez-Uribeondo J."/>
            <person name="Young S.K."/>
            <person name="Zeng Q."/>
            <person name="Gargeya S."/>
            <person name="Fitzgerald M."/>
            <person name="Abouelleil A."/>
            <person name="Alvarado L."/>
            <person name="Chapman S.B."/>
            <person name="Gainer-Dewar J."/>
            <person name="Goldberg J."/>
            <person name="Griggs A."/>
            <person name="Gujja S."/>
            <person name="Hansen M."/>
            <person name="Howarth C."/>
            <person name="Imamovic A."/>
            <person name="Ireland A."/>
            <person name="Larimer J."/>
            <person name="McCowan C."/>
            <person name="Murphy C."/>
            <person name="Pearson M."/>
            <person name="Poon T.W."/>
            <person name="Priest M."/>
            <person name="Roberts A."/>
            <person name="Saif S."/>
            <person name="Shea T."/>
            <person name="Sykes S."/>
            <person name="Wortman J."/>
            <person name="Nusbaum C."/>
            <person name="Birren B."/>
        </authorList>
    </citation>
    <scope>NUCLEOTIDE SEQUENCE [LARGE SCALE GENOMIC DNA]</scope>
    <source>
        <strain evidence="7">NJM9701</strain>
    </source>
</reference>
<dbReference type="RefSeq" id="XP_008878381.1">
    <property type="nucleotide sequence ID" value="XM_008880159.1"/>
</dbReference>
<keyword evidence="4" id="KW-1133">Transmembrane helix</keyword>
<dbReference type="OrthoDB" id="163794at2759"/>
<protein>
    <recommendedName>
        <fullName evidence="6">EF-hand domain-containing protein</fullName>
    </recommendedName>
</protein>
<dbReference type="GeneID" id="20089948"/>
<dbReference type="InterPro" id="IPR002048">
    <property type="entry name" value="EF_hand_dom"/>
</dbReference>
<accession>A0A024TH08</accession>
<dbReference type="PROSITE" id="PS00018">
    <property type="entry name" value="EF_HAND_1"/>
    <property type="match status" value="1"/>
</dbReference>
<feature type="domain" description="EF-hand" evidence="6">
    <location>
        <begin position="146"/>
        <end position="181"/>
    </location>
</feature>
<dbReference type="InterPro" id="IPR007014">
    <property type="entry name" value="FUN14"/>
</dbReference>
<evidence type="ECO:0000313" key="7">
    <source>
        <dbReference type="EMBL" id="ETV92861.1"/>
    </source>
</evidence>
<dbReference type="GO" id="GO:0005509">
    <property type="term" value="F:calcium ion binding"/>
    <property type="evidence" value="ECO:0007669"/>
    <property type="project" value="InterPro"/>
</dbReference>
<dbReference type="PROSITE" id="PS50222">
    <property type="entry name" value="EF_HAND_2"/>
    <property type="match status" value="1"/>
</dbReference>
<dbReference type="VEuPathDB" id="FungiDB:H310_12898"/>
<dbReference type="AlphaFoldDB" id="A0A024TH08"/>
<dbReference type="Pfam" id="PF04930">
    <property type="entry name" value="FUN14"/>
    <property type="match status" value="1"/>
</dbReference>
<dbReference type="PANTHER" id="PTHR21346">
    <property type="entry name" value="FUN14 DOMAIN CONTAINING"/>
    <property type="match status" value="1"/>
</dbReference>
<dbReference type="EMBL" id="KI913996">
    <property type="protein sequence ID" value="ETV92861.1"/>
    <property type="molecule type" value="Genomic_DNA"/>
</dbReference>
<keyword evidence="3" id="KW-0812">Transmembrane</keyword>
<evidence type="ECO:0000256" key="3">
    <source>
        <dbReference type="ARBA" id="ARBA00022692"/>
    </source>
</evidence>
<evidence type="ECO:0000256" key="4">
    <source>
        <dbReference type="ARBA" id="ARBA00022989"/>
    </source>
</evidence>
<keyword evidence="5" id="KW-0472">Membrane</keyword>
<dbReference type="GO" id="GO:0000422">
    <property type="term" value="P:autophagy of mitochondrion"/>
    <property type="evidence" value="ECO:0007669"/>
    <property type="project" value="TreeGrafter"/>
</dbReference>
<comment type="similarity">
    <text evidence="2">Belongs to the FUN14 family.</text>
</comment>
<dbReference type="PANTHER" id="PTHR21346:SF0">
    <property type="entry name" value="RE45833P"/>
    <property type="match status" value="1"/>
</dbReference>
<sequence>MLHTLRLRPGIALGRTAISRFVSSSSRRQPISQLRAIELAIPSPTRQAASTLRWLYAVLPIGVLTSVDTSSSKCAGKKDNDDNDNLSFDLSKIQASVEKAFEHLPTSFDQAQNHVSFLVSKVAAFVVGLAFVGMQCASYNGYVNVNYEKLQRDIMALLDTNKDGKINSEDVKNAYDQVLKVLEYSLPAGSGFAMGFIVGFRAA</sequence>
<evidence type="ECO:0000256" key="5">
    <source>
        <dbReference type="ARBA" id="ARBA00023136"/>
    </source>
</evidence>